<dbReference type="SUPFAM" id="SSF53448">
    <property type="entry name" value="Nucleotide-diphospho-sugar transferases"/>
    <property type="match status" value="1"/>
</dbReference>
<evidence type="ECO:0000256" key="1">
    <source>
        <dbReference type="ARBA" id="ARBA00007677"/>
    </source>
</evidence>
<dbReference type="Gene3D" id="3.90.550.10">
    <property type="entry name" value="Spore Coat Polysaccharide Biosynthesis Protein SpsA, Chain A"/>
    <property type="match status" value="1"/>
</dbReference>
<dbReference type="GO" id="GO:0005794">
    <property type="term" value="C:Golgi apparatus"/>
    <property type="evidence" value="ECO:0007669"/>
    <property type="project" value="TreeGrafter"/>
</dbReference>
<dbReference type="GO" id="GO:0000026">
    <property type="term" value="F:alpha-1,2-mannosyltransferase activity"/>
    <property type="evidence" value="ECO:0007669"/>
    <property type="project" value="TreeGrafter"/>
</dbReference>
<feature type="non-terminal residue" evidence="3">
    <location>
        <position position="1"/>
    </location>
</feature>
<dbReference type="PANTHER" id="PTHR31121">
    <property type="entry name" value="ALPHA-1,2 MANNOSYLTRANSFERASE KTR1"/>
    <property type="match status" value="1"/>
</dbReference>
<organism evidence="3 4">
    <name type="scientific">Mycena alexandri</name>
    <dbReference type="NCBI Taxonomy" id="1745969"/>
    <lineage>
        <taxon>Eukaryota</taxon>
        <taxon>Fungi</taxon>
        <taxon>Dikarya</taxon>
        <taxon>Basidiomycota</taxon>
        <taxon>Agaricomycotina</taxon>
        <taxon>Agaricomycetes</taxon>
        <taxon>Agaricomycetidae</taxon>
        <taxon>Agaricales</taxon>
        <taxon>Marasmiineae</taxon>
        <taxon>Mycenaceae</taxon>
        <taxon>Mycena</taxon>
    </lineage>
</organism>
<dbReference type="AlphaFoldDB" id="A0AAD6SNT8"/>
<dbReference type="InterPro" id="IPR029044">
    <property type="entry name" value="Nucleotide-diphossugar_trans"/>
</dbReference>
<keyword evidence="4" id="KW-1185">Reference proteome</keyword>
<dbReference type="GO" id="GO:0016020">
    <property type="term" value="C:membrane"/>
    <property type="evidence" value="ECO:0007669"/>
    <property type="project" value="InterPro"/>
</dbReference>
<proteinExistence type="inferred from homology"/>
<dbReference type="EMBL" id="JARJCM010000085">
    <property type="protein sequence ID" value="KAJ7030989.1"/>
    <property type="molecule type" value="Genomic_DNA"/>
</dbReference>
<dbReference type="PANTHER" id="PTHR31121:SF6">
    <property type="entry name" value="ALPHA-1,2 MANNOSYLTRANSFERASE KTR1"/>
    <property type="match status" value="1"/>
</dbReference>
<reference evidence="3" key="1">
    <citation type="submission" date="2023-03" db="EMBL/GenBank/DDBJ databases">
        <title>Massive genome expansion in bonnet fungi (Mycena s.s.) driven by repeated elements and novel gene families across ecological guilds.</title>
        <authorList>
            <consortium name="Lawrence Berkeley National Laboratory"/>
            <person name="Harder C.B."/>
            <person name="Miyauchi S."/>
            <person name="Viragh M."/>
            <person name="Kuo A."/>
            <person name="Thoen E."/>
            <person name="Andreopoulos B."/>
            <person name="Lu D."/>
            <person name="Skrede I."/>
            <person name="Drula E."/>
            <person name="Henrissat B."/>
            <person name="Morin E."/>
            <person name="Kohler A."/>
            <person name="Barry K."/>
            <person name="LaButti K."/>
            <person name="Morin E."/>
            <person name="Salamov A."/>
            <person name="Lipzen A."/>
            <person name="Mereny Z."/>
            <person name="Hegedus B."/>
            <person name="Baldrian P."/>
            <person name="Stursova M."/>
            <person name="Weitz H."/>
            <person name="Taylor A."/>
            <person name="Grigoriev I.V."/>
            <person name="Nagy L.G."/>
            <person name="Martin F."/>
            <person name="Kauserud H."/>
        </authorList>
    </citation>
    <scope>NUCLEOTIDE SEQUENCE</scope>
    <source>
        <strain evidence="3">CBHHK200</strain>
    </source>
</reference>
<gene>
    <name evidence="3" type="ORF">C8F04DRAFT_923223</name>
</gene>
<evidence type="ECO:0000313" key="4">
    <source>
        <dbReference type="Proteomes" id="UP001218188"/>
    </source>
</evidence>
<dbReference type="GO" id="GO:0000032">
    <property type="term" value="P:cell wall mannoprotein biosynthetic process"/>
    <property type="evidence" value="ECO:0007669"/>
    <property type="project" value="TreeGrafter"/>
</dbReference>
<dbReference type="InterPro" id="IPR002685">
    <property type="entry name" value="Glyco_trans_15"/>
</dbReference>
<feature type="non-terminal residue" evidence="3">
    <location>
        <position position="62"/>
    </location>
</feature>
<evidence type="ECO:0000313" key="3">
    <source>
        <dbReference type="EMBL" id="KAJ7030989.1"/>
    </source>
</evidence>
<dbReference type="GO" id="GO:0006487">
    <property type="term" value="P:protein N-linked glycosylation"/>
    <property type="evidence" value="ECO:0007669"/>
    <property type="project" value="TreeGrafter"/>
</dbReference>
<comment type="caution">
    <text evidence="3">The sequence shown here is derived from an EMBL/GenBank/DDBJ whole genome shotgun (WGS) entry which is preliminary data.</text>
</comment>
<dbReference type="Proteomes" id="UP001218188">
    <property type="component" value="Unassembled WGS sequence"/>
</dbReference>
<protein>
    <submittedName>
        <fullName evidence="3">Glycosyl transferase</fullName>
    </submittedName>
</protein>
<dbReference type="Pfam" id="PF01793">
    <property type="entry name" value="Glyco_transf_15"/>
    <property type="match status" value="1"/>
</dbReference>
<accession>A0AAD6SNT8</accession>
<name>A0AAD6SNT8_9AGAR</name>
<evidence type="ECO:0000256" key="2">
    <source>
        <dbReference type="ARBA" id="ARBA00022679"/>
    </source>
</evidence>
<sequence>KRRLNAVASGDVLYGQVPREHWVQPDWIDEDRATKGREQLVADNVIYGGSFSYRNMCRFNSG</sequence>
<comment type="similarity">
    <text evidence="1">Belongs to the glycosyltransferase 15 family.</text>
</comment>
<keyword evidence="2 3" id="KW-0808">Transferase</keyword>